<dbReference type="AlphaFoldDB" id="A0A1I2R1X1"/>
<reference evidence="2" key="1">
    <citation type="submission" date="2016-10" db="EMBL/GenBank/DDBJ databases">
        <authorList>
            <person name="Varghese N."/>
            <person name="Submissions S."/>
        </authorList>
    </citation>
    <scope>NUCLEOTIDE SEQUENCE [LARGE SCALE GENOMIC DNA]</scope>
    <source>
        <strain evidence="2">DSM 20403</strain>
    </source>
</reference>
<dbReference type="Proteomes" id="UP000182635">
    <property type="component" value="Unassembled WGS sequence"/>
</dbReference>
<dbReference type="GeneID" id="29802994"/>
<sequence>MKHGGLIKKFGRSILNKIPHKKDRSKANQKLQTALPLIYAGTWLFIDDLSQKHHKLEITVDLNILIDSHELPGKIERLDESSLVFLDTYGYHLQISAENLHPVSVYDEADNRSYDLSEYYK</sequence>
<name>A0A1I2R1X1_9LACO</name>
<dbReference type="InterPro" id="IPR032254">
    <property type="entry name" value="DUF4828"/>
</dbReference>
<evidence type="ECO:0000313" key="1">
    <source>
        <dbReference type="EMBL" id="SFG34775.1"/>
    </source>
</evidence>
<dbReference type="EMBL" id="FOPI01000013">
    <property type="protein sequence ID" value="SFG34775.1"/>
    <property type="molecule type" value="Genomic_DNA"/>
</dbReference>
<dbReference type="OrthoDB" id="2246468at2"/>
<dbReference type="Pfam" id="PF16110">
    <property type="entry name" value="DUF4828"/>
    <property type="match status" value="1"/>
</dbReference>
<protein>
    <recommendedName>
        <fullName evidence="3">DUF4828 domain-containing protein</fullName>
    </recommendedName>
</protein>
<organism evidence="1 2">
    <name type="scientific">Ligilactobacillus ruminis DSM 20403 = NBRC 102161</name>
    <dbReference type="NCBI Taxonomy" id="1423798"/>
    <lineage>
        <taxon>Bacteria</taxon>
        <taxon>Bacillati</taxon>
        <taxon>Bacillota</taxon>
        <taxon>Bacilli</taxon>
        <taxon>Lactobacillales</taxon>
        <taxon>Lactobacillaceae</taxon>
        <taxon>Ligilactobacillus</taxon>
    </lineage>
</organism>
<accession>A0A1I2R1X1</accession>
<dbReference type="RefSeq" id="WP_014073113.1">
    <property type="nucleotide sequence ID" value="NZ_AYYL01000008.1"/>
</dbReference>
<proteinExistence type="predicted"/>
<evidence type="ECO:0008006" key="3">
    <source>
        <dbReference type="Google" id="ProtNLM"/>
    </source>
</evidence>
<gene>
    <name evidence="1" type="ORF">SAMN02910432_01001</name>
</gene>
<evidence type="ECO:0000313" key="2">
    <source>
        <dbReference type="Proteomes" id="UP000182635"/>
    </source>
</evidence>